<protein>
    <submittedName>
        <fullName evidence="1">Uncharacterized protein</fullName>
    </submittedName>
</protein>
<accession>A0A9W6QM18</accession>
<dbReference type="Proteomes" id="UP001165042">
    <property type="component" value="Unassembled WGS sequence"/>
</dbReference>
<dbReference type="RefSeq" id="WP_253839700.1">
    <property type="nucleotide sequence ID" value="NZ_BAAAVC010000005.1"/>
</dbReference>
<name>A0A9W6QM18_9PSEU</name>
<keyword evidence="2" id="KW-1185">Reference proteome</keyword>
<sequence>MTCPDCATALDHCHGTLIPTHSTCTTPSCVDLDPARHPLTATDDDLLPHPTSLPAAA</sequence>
<reference evidence="1" key="1">
    <citation type="submission" date="2023-02" db="EMBL/GenBank/DDBJ databases">
        <title>Actinokineospora globicatena NBRC 15670.</title>
        <authorList>
            <person name="Ichikawa N."/>
            <person name="Sato H."/>
            <person name="Tonouchi N."/>
        </authorList>
    </citation>
    <scope>NUCLEOTIDE SEQUENCE</scope>
    <source>
        <strain evidence="1">NBRC 15670</strain>
    </source>
</reference>
<dbReference type="EMBL" id="BSSD01000002">
    <property type="protein sequence ID" value="GLW90778.1"/>
    <property type="molecule type" value="Genomic_DNA"/>
</dbReference>
<evidence type="ECO:0000313" key="2">
    <source>
        <dbReference type="Proteomes" id="UP001165042"/>
    </source>
</evidence>
<comment type="caution">
    <text evidence="1">The sequence shown here is derived from an EMBL/GenBank/DDBJ whole genome shotgun (WGS) entry which is preliminary data.</text>
</comment>
<evidence type="ECO:0000313" key="1">
    <source>
        <dbReference type="EMBL" id="GLW90778.1"/>
    </source>
</evidence>
<gene>
    <name evidence="1" type="ORF">Aglo03_15940</name>
</gene>
<organism evidence="1 2">
    <name type="scientific">Actinokineospora globicatena</name>
    <dbReference type="NCBI Taxonomy" id="103729"/>
    <lineage>
        <taxon>Bacteria</taxon>
        <taxon>Bacillati</taxon>
        <taxon>Actinomycetota</taxon>
        <taxon>Actinomycetes</taxon>
        <taxon>Pseudonocardiales</taxon>
        <taxon>Pseudonocardiaceae</taxon>
        <taxon>Actinokineospora</taxon>
    </lineage>
</organism>
<dbReference type="AlphaFoldDB" id="A0A9W6QM18"/>
<proteinExistence type="predicted"/>